<dbReference type="AlphaFoldDB" id="A0A3N4KNV9"/>
<protein>
    <submittedName>
        <fullName evidence="1">Uncharacterized protein</fullName>
    </submittedName>
</protein>
<keyword evidence="2" id="KW-1185">Reference proteome</keyword>
<accession>A0A3N4KNV9</accession>
<dbReference type="InParanoid" id="A0A3N4KNV9"/>
<name>A0A3N4KNV9_9PEZI</name>
<dbReference type="EMBL" id="ML119130">
    <property type="protein sequence ID" value="RPB12126.1"/>
    <property type="molecule type" value="Genomic_DNA"/>
</dbReference>
<dbReference type="Proteomes" id="UP000277580">
    <property type="component" value="Unassembled WGS sequence"/>
</dbReference>
<dbReference type="OrthoDB" id="10462712at2759"/>
<sequence>MTMPTTNSNTTLIQCNSPTPSFCAFVFPSSGMSRHLLLLHLIFYVSSVPSVHPLYHICISATDSSTGKEKENPMLIR</sequence>
<evidence type="ECO:0000313" key="1">
    <source>
        <dbReference type="EMBL" id="RPB12126.1"/>
    </source>
</evidence>
<proteinExistence type="predicted"/>
<reference evidence="1 2" key="1">
    <citation type="journal article" date="2018" name="Nat. Ecol. Evol.">
        <title>Pezizomycetes genomes reveal the molecular basis of ectomycorrhizal truffle lifestyle.</title>
        <authorList>
            <person name="Murat C."/>
            <person name="Payen T."/>
            <person name="Noel B."/>
            <person name="Kuo A."/>
            <person name="Morin E."/>
            <person name="Chen J."/>
            <person name="Kohler A."/>
            <person name="Krizsan K."/>
            <person name="Balestrini R."/>
            <person name="Da Silva C."/>
            <person name="Montanini B."/>
            <person name="Hainaut M."/>
            <person name="Levati E."/>
            <person name="Barry K.W."/>
            <person name="Belfiori B."/>
            <person name="Cichocki N."/>
            <person name="Clum A."/>
            <person name="Dockter R.B."/>
            <person name="Fauchery L."/>
            <person name="Guy J."/>
            <person name="Iotti M."/>
            <person name="Le Tacon F."/>
            <person name="Lindquist E.A."/>
            <person name="Lipzen A."/>
            <person name="Malagnac F."/>
            <person name="Mello A."/>
            <person name="Molinier V."/>
            <person name="Miyauchi S."/>
            <person name="Poulain J."/>
            <person name="Riccioni C."/>
            <person name="Rubini A."/>
            <person name="Sitrit Y."/>
            <person name="Splivallo R."/>
            <person name="Traeger S."/>
            <person name="Wang M."/>
            <person name="Zifcakova L."/>
            <person name="Wipf D."/>
            <person name="Zambonelli A."/>
            <person name="Paolocci F."/>
            <person name="Nowrousian M."/>
            <person name="Ottonello S."/>
            <person name="Baldrian P."/>
            <person name="Spatafora J.W."/>
            <person name="Henrissat B."/>
            <person name="Nagy L.G."/>
            <person name="Aury J.M."/>
            <person name="Wincker P."/>
            <person name="Grigoriev I.V."/>
            <person name="Bonfante P."/>
            <person name="Martin F.M."/>
        </authorList>
    </citation>
    <scope>NUCLEOTIDE SEQUENCE [LARGE SCALE GENOMIC DNA]</scope>
    <source>
        <strain evidence="1 2">CCBAS932</strain>
    </source>
</reference>
<gene>
    <name evidence="1" type="ORF">P167DRAFT_535992</name>
</gene>
<evidence type="ECO:0000313" key="2">
    <source>
        <dbReference type="Proteomes" id="UP000277580"/>
    </source>
</evidence>
<organism evidence="1 2">
    <name type="scientific">Morchella conica CCBAS932</name>
    <dbReference type="NCBI Taxonomy" id="1392247"/>
    <lineage>
        <taxon>Eukaryota</taxon>
        <taxon>Fungi</taxon>
        <taxon>Dikarya</taxon>
        <taxon>Ascomycota</taxon>
        <taxon>Pezizomycotina</taxon>
        <taxon>Pezizomycetes</taxon>
        <taxon>Pezizales</taxon>
        <taxon>Morchellaceae</taxon>
        <taxon>Morchella</taxon>
    </lineage>
</organism>